<proteinExistence type="predicted"/>
<evidence type="ECO:0000313" key="2">
    <source>
        <dbReference type="Proteomes" id="UP000286921"/>
    </source>
</evidence>
<dbReference type="Proteomes" id="UP000286921">
    <property type="component" value="Unassembled WGS sequence"/>
</dbReference>
<accession>A0A401KLK0</accession>
<dbReference type="EMBL" id="BDHI01000005">
    <property type="protein sequence ID" value="GCB20095.1"/>
    <property type="molecule type" value="Genomic_DNA"/>
</dbReference>
<protein>
    <submittedName>
        <fullName evidence="1">Uncharacterized protein</fullName>
    </submittedName>
</protein>
<dbReference type="STRING" id="105351.A0A401KLK0"/>
<sequence length="382" mass="42134">MRPRDAYMSIPTLKIGTTEVTDNREKAEAFLEAFFPEMADPEEEEPGLWQRNCLETGVDSRTTKSGQIGLFSPWGISTNFTTQHLGEASGAVMARRLLYWAEKYGLLPDMQFGGRLGRNTEQALLVLANSVDRAWGCSRVVTLIAFDLKAAFNGVHQISLDARLKAKGIPLKVRQWISSFMAGWQASVMFDDFETDRLPLENAGLAQGHHCRRSCNGFYNSDLVDQLSTGTAAYLPLLTTTSVGALFSCPLKLWVRTGEPSVVGVSQTMSIPWQSAGQNEGTAPSINGHFWSLRQYELAVWQSSWQFDPSRARTDSDATELRSGVLCERANTCSKAAHRTRTIARATLHAMEDRDKAVSSSHDMSSVAVASKAATHIPYQST</sequence>
<keyword evidence="2" id="KW-1185">Reference proteome</keyword>
<organism evidence="1 2">
    <name type="scientific">Aspergillus awamori</name>
    <name type="common">Black koji mold</name>
    <dbReference type="NCBI Taxonomy" id="105351"/>
    <lineage>
        <taxon>Eukaryota</taxon>
        <taxon>Fungi</taxon>
        <taxon>Dikarya</taxon>
        <taxon>Ascomycota</taxon>
        <taxon>Pezizomycotina</taxon>
        <taxon>Eurotiomycetes</taxon>
        <taxon>Eurotiomycetidae</taxon>
        <taxon>Eurotiales</taxon>
        <taxon>Aspergillaceae</taxon>
        <taxon>Aspergillus</taxon>
    </lineage>
</organism>
<evidence type="ECO:0000313" key="1">
    <source>
        <dbReference type="EMBL" id="GCB20095.1"/>
    </source>
</evidence>
<name>A0A401KLK0_ASPAW</name>
<dbReference type="AlphaFoldDB" id="A0A401KLK0"/>
<reference evidence="1 2" key="1">
    <citation type="submission" date="2016-09" db="EMBL/GenBank/DDBJ databases">
        <title>Aspergillus awamori IFM 58123T.</title>
        <authorList>
            <person name="Kusuya Y."/>
            <person name="Shimizu M."/>
            <person name="Takahashi H."/>
            <person name="Yaguchi T."/>
        </authorList>
    </citation>
    <scope>NUCLEOTIDE SEQUENCE [LARGE SCALE GENOMIC DNA]</scope>
    <source>
        <strain evidence="1 2">IFM 58123</strain>
    </source>
</reference>
<gene>
    <name evidence="1" type="ORF">AAWM_02980</name>
</gene>
<comment type="caution">
    <text evidence="1">The sequence shown here is derived from an EMBL/GenBank/DDBJ whole genome shotgun (WGS) entry which is preliminary data.</text>
</comment>